<feature type="transmembrane region" description="Helical" evidence="7">
    <location>
        <begin position="109"/>
        <end position="130"/>
    </location>
</feature>
<comment type="caution">
    <text evidence="9">The sequence shown here is derived from an EMBL/GenBank/DDBJ whole genome shotgun (WGS) entry which is preliminary data.</text>
</comment>
<name>A0A2V5KAX2_9BACL</name>
<dbReference type="CDD" id="cd06261">
    <property type="entry name" value="TM_PBP2"/>
    <property type="match status" value="1"/>
</dbReference>
<gene>
    <name evidence="9" type="ORF">DLM86_05240</name>
</gene>
<accession>A0A2V5KAX2</accession>
<dbReference type="PANTHER" id="PTHR43744">
    <property type="entry name" value="ABC TRANSPORTER PERMEASE PROTEIN MG189-RELATED-RELATED"/>
    <property type="match status" value="1"/>
</dbReference>
<protein>
    <submittedName>
        <fullName evidence="9">ABC transporter permease</fullName>
    </submittedName>
</protein>
<dbReference type="Pfam" id="PF00528">
    <property type="entry name" value="BPD_transp_1"/>
    <property type="match status" value="1"/>
</dbReference>
<evidence type="ECO:0000313" key="10">
    <source>
        <dbReference type="Proteomes" id="UP000247476"/>
    </source>
</evidence>
<evidence type="ECO:0000256" key="3">
    <source>
        <dbReference type="ARBA" id="ARBA00022475"/>
    </source>
</evidence>
<evidence type="ECO:0000256" key="2">
    <source>
        <dbReference type="ARBA" id="ARBA00022448"/>
    </source>
</evidence>
<evidence type="ECO:0000259" key="8">
    <source>
        <dbReference type="PROSITE" id="PS50928"/>
    </source>
</evidence>
<keyword evidence="10" id="KW-1185">Reference proteome</keyword>
<dbReference type="Proteomes" id="UP000247476">
    <property type="component" value="Unassembled WGS sequence"/>
</dbReference>
<proteinExistence type="inferred from homology"/>
<evidence type="ECO:0000256" key="7">
    <source>
        <dbReference type="RuleBase" id="RU363032"/>
    </source>
</evidence>
<evidence type="ECO:0000256" key="4">
    <source>
        <dbReference type="ARBA" id="ARBA00022692"/>
    </source>
</evidence>
<feature type="transmembrane region" description="Helical" evidence="7">
    <location>
        <begin position="12"/>
        <end position="35"/>
    </location>
</feature>
<feature type="transmembrane region" description="Helical" evidence="7">
    <location>
        <begin position="142"/>
        <end position="160"/>
    </location>
</feature>
<dbReference type="AlphaFoldDB" id="A0A2V5KAX2"/>
<keyword evidence="6 7" id="KW-0472">Membrane</keyword>
<organism evidence="9 10">
    <name type="scientific">Paenibacillus flagellatus</name>
    <dbReference type="NCBI Taxonomy" id="2211139"/>
    <lineage>
        <taxon>Bacteria</taxon>
        <taxon>Bacillati</taxon>
        <taxon>Bacillota</taxon>
        <taxon>Bacilli</taxon>
        <taxon>Bacillales</taxon>
        <taxon>Paenibacillaceae</taxon>
        <taxon>Paenibacillus</taxon>
    </lineage>
</organism>
<evidence type="ECO:0000313" key="9">
    <source>
        <dbReference type="EMBL" id="PYI56658.1"/>
    </source>
</evidence>
<dbReference type="Gene3D" id="1.10.3720.10">
    <property type="entry name" value="MetI-like"/>
    <property type="match status" value="1"/>
</dbReference>
<comment type="similarity">
    <text evidence="7">Belongs to the binding-protein-dependent transport system permease family.</text>
</comment>
<dbReference type="RefSeq" id="WP_110838912.1">
    <property type="nucleotide sequence ID" value="NZ_QJVJ01000002.1"/>
</dbReference>
<keyword evidence="4 7" id="KW-0812">Transmembrane</keyword>
<feature type="transmembrane region" description="Helical" evidence="7">
    <location>
        <begin position="74"/>
        <end position="97"/>
    </location>
</feature>
<dbReference type="PROSITE" id="PS50928">
    <property type="entry name" value="ABC_TM1"/>
    <property type="match status" value="1"/>
</dbReference>
<evidence type="ECO:0000256" key="1">
    <source>
        <dbReference type="ARBA" id="ARBA00004651"/>
    </source>
</evidence>
<keyword evidence="3" id="KW-1003">Cell membrane</keyword>
<evidence type="ECO:0000256" key="6">
    <source>
        <dbReference type="ARBA" id="ARBA00023136"/>
    </source>
</evidence>
<comment type="subcellular location">
    <subcellularLocation>
        <location evidence="1 7">Cell membrane</location>
        <topology evidence="1 7">Multi-pass membrane protein</topology>
    </subcellularLocation>
</comment>
<dbReference type="SUPFAM" id="SSF161098">
    <property type="entry name" value="MetI-like"/>
    <property type="match status" value="1"/>
</dbReference>
<feature type="transmembrane region" description="Helical" evidence="7">
    <location>
        <begin position="258"/>
        <end position="278"/>
    </location>
</feature>
<dbReference type="GO" id="GO:0055085">
    <property type="term" value="P:transmembrane transport"/>
    <property type="evidence" value="ECO:0007669"/>
    <property type="project" value="InterPro"/>
</dbReference>
<dbReference type="InterPro" id="IPR035906">
    <property type="entry name" value="MetI-like_sf"/>
</dbReference>
<dbReference type="EMBL" id="QJVJ01000002">
    <property type="protein sequence ID" value="PYI56658.1"/>
    <property type="molecule type" value="Genomic_DNA"/>
</dbReference>
<keyword evidence="2 7" id="KW-0813">Transport</keyword>
<dbReference type="PANTHER" id="PTHR43744:SF9">
    <property type="entry name" value="POLYGALACTURONAN_RHAMNOGALACTURONAN TRANSPORT SYSTEM PERMEASE PROTEIN YTCP"/>
    <property type="match status" value="1"/>
</dbReference>
<dbReference type="GO" id="GO:0005886">
    <property type="term" value="C:plasma membrane"/>
    <property type="evidence" value="ECO:0007669"/>
    <property type="project" value="UniProtKB-SubCell"/>
</dbReference>
<keyword evidence="5 7" id="KW-1133">Transmembrane helix</keyword>
<reference evidence="9 10" key="1">
    <citation type="submission" date="2018-05" db="EMBL/GenBank/DDBJ databases">
        <title>Paenibacillus flagellatus sp. nov., isolated from selenium mineral soil.</title>
        <authorList>
            <person name="Dai X."/>
        </authorList>
    </citation>
    <scope>NUCLEOTIDE SEQUENCE [LARGE SCALE GENOMIC DNA]</scope>
    <source>
        <strain evidence="9 10">DXL2</strain>
    </source>
</reference>
<feature type="domain" description="ABC transmembrane type-1" evidence="8">
    <location>
        <begin position="74"/>
        <end position="278"/>
    </location>
</feature>
<dbReference type="OrthoDB" id="9810086at2"/>
<sequence>MNHSSVSDKIVDAVNAVLLAAVALVMLFPFFYIFAVSFSSYEEYVQSELLLWPKHWVLDSYRYIFGSNAFVRSLGVTVFVTIAGTLFNLLLTSTMAYALSRGIWGQKTFLVMVLFTFIFSAGIIPSYLVVKATGLLDTYWSLIVPGAISSFNLIVIRQFFQNIPHELQEAALIDGANDLRIFTRIVLPLSKPALAAFGLFYAVGHWNTYFGAILYISDPKKWTVQVVLRQIVILEEAATTLNPAKDAMLGANPPPPETIGMAAILLATLPILIVYPFLQKHFAKGVMLGSVKG</sequence>
<dbReference type="InterPro" id="IPR000515">
    <property type="entry name" value="MetI-like"/>
</dbReference>
<evidence type="ECO:0000256" key="5">
    <source>
        <dbReference type="ARBA" id="ARBA00022989"/>
    </source>
</evidence>